<name>A0A1I0P5C2_9EURY</name>
<keyword evidence="3" id="KW-1185">Reference proteome</keyword>
<gene>
    <name evidence="2" type="ORF">SAMN05216285_2095</name>
</gene>
<protein>
    <submittedName>
        <fullName evidence="2">Uncharacterized protein</fullName>
    </submittedName>
</protein>
<feature type="compositionally biased region" description="Basic and acidic residues" evidence="1">
    <location>
        <begin position="27"/>
        <end position="38"/>
    </location>
</feature>
<dbReference type="Proteomes" id="UP000183275">
    <property type="component" value="Unassembled WGS sequence"/>
</dbReference>
<feature type="region of interest" description="Disordered" evidence="1">
    <location>
        <begin position="66"/>
        <end position="98"/>
    </location>
</feature>
<reference evidence="3" key="1">
    <citation type="submission" date="2016-10" db="EMBL/GenBank/DDBJ databases">
        <authorList>
            <person name="Varghese N."/>
        </authorList>
    </citation>
    <scope>NUCLEOTIDE SEQUENCE [LARGE SCALE GENOMIC DNA]</scope>
    <source>
        <strain evidence="3">CGMCC 1.12284</strain>
    </source>
</reference>
<dbReference type="AlphaFoldDB" id="A0A1I0P5C2"/>
<feature type="region of interest" description="Disordered" evidence="1">
    <location>
        <begin position="1"/>
        <end position="41"/>
    </location>
</feature>
<feature type="compositionally biased region" description="Acidic residues" evidence="1">
    <location>
        <begin position="11"/>
        <end position="26"/>
    </location>
</feature>
<dbReference type="STRING" id="1202768.SAMN05216285_2095"/>
<evidence type="ECO:0000313" key="3">
    <source>
        <dbReference type="Proteomes" id="UP000183275"/>
    </source>
</evidence>
<feature type="compositionally biased region" description="Basic and acidic residues" evidence="1">
    <location>
        <begin position="71"/>
        <end position="98"/>
    </location>
</feature>
<dbReference type="EMBL" id="FOIS01000003">
    <property type="protein sequence ID" value="SEW08704.1"/>
    <property type="molecule type" value="Genomic_DNA"/>
</dbReference>
<accession>A0A1I0P5C2</accession>
<sequence length="98" mass="10946">MKMCFSNLPIEFDDDGNPYLADEADDVDRPSDADEDHPSACGYADVTDDVALDESDPEAIYEEILETMPSDVREQLTDSDERPGRVGERERPKPGHTN</sequence>
<organism evidence="2 3">
    <name type="scientific">Natrinema salifodinae</name>
    <dbReference type="NCBI Taxonomy" id="1202768"/>
    <lineage>
        <taxon>Archaea</taxon>
        <taxon>Methanobacteriati</taxon>
        <taxon>Methanobacteriota</taxon>
        <taxon>Stenosarchaea group</taxon>
        <taxon>Halobacteria</taxon>
        <taxon>Halobacteriales</taxon>
        <taxon>Natrialbaceae</taxon>
        <taxon>Natrinema</taxon>
    </lineage>
</organism>
<evidence type="ECO:0000313" key="2">
    <source>
        <dbReference type="EMBL" id="SEW08704.1"/>
    </source>
</evidence>
<proteinExistence type="predicted"/>
<evidence type="ECO:0000256" key="1">
    <source>
        <dbReference type="SAM" id="MobiDB-lite"/>
    </source>
</evidence>